<reference evidence="1 2" key="1">
    <citation type="submission" date="2016-10" db="EMBL/GenBank/DDBJ databases">
        <title>The genome of Paramicrosporidium saccamoebae is the missing link in understanding Cryptomycota and Microsporidia evolution.</title>
        <authorList>
            <person name="Quandt C.A."/>
            <person name="Beaudet D."/>
            <person name="Corsaro D."/>
            <person name="Michel R."/>
            <person name="Corradi N."/>
            <person name="James T."/>
        </authorList>
    </citation>
    <scope>NUCLEOTIDE SEQUENCE [LARGE SCALE GENOMIC DNA]</scope>
    <source>
        <strain evidence="1 2">KSL3</strain>
    </source>
</reference>
<dbReference type="InterPro" id="IPR023799">
    <property type="entry name" value="RbfA_dom_sf"/>
</dbReference>
<dbReference type="InterPro" id="IPR000238">
    <property type="entry name" value="RbfA"/>
</dbReference>
<proteinExistence type="predicted"/>
<dbReference type="AlphaFoldDB" id="A0A2H9TIF2"/>
<dbReference type="GO" id="GO:0006364">
    <property type="term" value="P:rRNA processing"/>
    <property type="evidence" value="ECO:0007669"/>
    <property type="project" value="InterPro"/>
</dbReference>
<comment type="caution">
    <text evidence="1">The sequence shown here is derived from an EMBL/GenBank/DDBJ whole genome shotgun (WGS) entry which is preliminary data.</text>
</comment>
<keyword evidence="2" id="KW-1185">Reference proteome</keyword>
<dbReference type="EMBL" id="MTSL01000178">
    <property type="protein sequence ID" value="PJF17390.1"/>
    <property type="molecule type" value="Genomic_DNA"/>
</dbReference>
<protein>
    <submittedName>
        <fullName evidence="1">Ribosome-binding factor A</fullName>
    </submittedName>
</protein>
<dbReference type="InterPro" id="IPR015946">
    <property type="entry name" value="KH_dom-like_a/b"/>
</dbReference>
<name>A0A2H9TIF2_9FUNG</name>
<sequence length="290" mass="33346">MFRACFGDCVCKDSTVIYIRRAPVPSTARTCRSILTSAIATREKPAGSMLRFPNQHVWDFSLHHYFRFASSLPGLNIAARLIVLREKPSVGIVDVRSAEKSQSPDACGQFVPDHIIRSIPRLQRQKLLDDALVESRRVKLVDGTVAELPSRSKRLRPRPQIRAEEKKCAQISVRMARTRERIYSEIVGILSTDVKDPYIRLPVWRVSRVEQSSDYQYCVIRWTIDDQDDYRLYRKNLEAALAATSATIKYQLARKLSLRVAPTVRFEYEDYTAHKIAEELQRKEISPGHE</sequence>
<dbReference type="Proteomes" id="UP000240830">
    <property type="component" value="Unassembled WGS sequence"/>
</dbReference>
<dbReference type="Gene3D" id="3.30.300.20">
    <property type="match status" value="1"/>
</dbReference>
<dbReference type="Pfam" id="PF02033">
    <property type="entry name" value="RBFA"/>
    <property type="match status" value="1"/>
</dbReference>
<evidence type="ECO:0000313" key="1">
    <source>
        <dbReference type="EMBL" id="PJF17390.1"/>
    </source>
</evidence>
<accession>A0A2H9TIF2</accession>
<dbReference type="SUPFAM" id="SSF89919">
    <property type="entry name" value="Ribosome-binding factor A, RbfA"/>
    <property type="match status" value="1"/>
</dbReference>
<organism evidence="1 2">
    <name type="scientific">Paramicrosporidium saccamoebae</name>
    <dbReference type="NCBI Taxonomy" id="1246581"/>
    <lineage>
        <taxon>Eukaryota</taxon>
        <taxon>Fungi</taxon>
        <taxon>Fungi incertae sedis</taxon>
        <taxon>Cryptomycota</taxon>
        <taxon>Cryptomycota incertae sedis</taxon>
        <taxon>Paramicrosporidium</taxon>
    </lineage>
</organism>
<evidence type="ECO:0000313" key="2">
    <source>
        <dbReference type="Proteomes" id="UP000240830"/>
    </source>
</evidence>
<gene>
    <name evidence="1" type="ORF">PSACC_02846</name>
</gene>